<evidence type="ECO:0008006" key="4">
    <source>
        <dbReference type="Google" id="ProtNLM"/>
    </source>
</evidence>
<dbReference type="STRING" id="395963.Bind_3388"/>
<dbReference type="HOGENOM" id="CLU_024503_1_0_5"/>
<keyword evidence="3" id="KW-1185">Reference proteome</keyword>
<evidence type="ECO:0000313" key="2">
    <source>
        <dbReference type="EMBL" id="ACB96945.1"/>
    </source>
</evidence>
<evidence type="ECO:0000313" key="3">
    <source>
        <dbReference type="Proteomes" id="UP000001695"/>
    </source>
</evidence>
<evidence type="ECO:0000256" key="1">
    <source>
        <dbReference type="SAM" id="MobiDB-lite"/>
    </source>
</evidence>
<reference evidence="3" key="1">
    <citation type="submission" date="2008-03" db="EMBL/GenBank/DDBJ databases">
        <title>Complete sequence of chromosome of Beijerinckia indica subsp. indica ATCC 9039.</title>
        <authorList>
            <consortium name="US DOE Joint Genome Institute"/>
            <person name="Copeland A."/>
            <person name="Lucas S."/>
            <person name="Lapidus A."/>
            <person name="Glavina del Rio T."/>
            <person name="Dalin E."/>
            <person name="Tice H."/>
            <person name="Bruce D."/>
            <person name="Goodwin L."/>
            <person name="Pitluck S."/>
            <person name="LaButti K."/>
            <person name="Schmutz J."/>
            <person name="Larimer F."/>
            <person name="Land M."/>
            <person name="Hauser L."/>
            <person name="Kyrpides N."/>
            <person name="Mikhailova N."/>
            <person name="Dunfield P.F."/>
            <person name="Dedysh S.N."/>
            <person name="Liesack W."/>
            <person name="Saw J.H."/>
            <person name="Alam M."/>
            <person name="Chen Y."/>
            <person name="Murrell J.C."/>
            <person name="Richardson P."/>
        </authorList>
    </citation>
    <scope>NUCLEOTIDE SEQUENCE [LARGE SCALE GENOMIC DNA]</scope>
    <source>
        <strain evidence="3">ATCC 9039 / DSM 1715 / NCIMB 8712</strain>
    </source>
</reference>
<dbReference type="RefSeq" id="WP_012386293.1">
    <property type="nucleotide sequence ID" value="NC_010581.1"/>
</dbReference>
<dbReference type="eggNOG" id="COG3170">
    <property type="taxonomic scope" value="Bacteria"/>
</dbReference>
<accession>B2IEK3</accession>
<feature type="compositionally biased region" description="Polar residues" evidence="1">
    <location>
        <begin position="58"/>
        <end position="77"/>
    </location>
</feature>
<gene>
    <name evidence="2" type="ordered locus">Bind_3388</name>
</gene>
<dbReference type="Proteomes" id="UP000001695">
    <property type="component" value="Chromosome"/>
</dbReference>
<dbReference type="EMBL" id="CP001016">
    <property type="protein sequence ID" value="ACB96945.1"/>
    <property type="molecule type" value="Genomic_DNA"/>
</dbReference>
<dbReference type="KEGG" id="bid:Bind_3388"/>
<organism evidence="2 3">
    <name type="scientific">Beijerinckia indica subsp. indica (strain ATCC 9039 / DSM 1715 / NCIMB 8712)</name>
    <dbReference type="NCBI Taxonomy" id="395963"/>
    <lineage>
        <taxon>Bacteria</taxon>
        <taxon>Pseudomonadati</taxon>
        <taxon>Pseudomonadota</taxon>
        <taxon>Alphaproteobacteria</taxon>
        <taxon>Hyphomicrobiales</taxon>
        <taxon>Beijerinckiaceae</taxon>
        <taxon>Beijerinckia</taxon>
    </lineage>
</organism>
<dbReference type="OrthoDB" id="128078at2"/>
<protein>
    <recommendedName>
        <fullName evidence="4">Porin</fullName>
    </recommendedName>
</protein>
<sequence length="569" mass="60944">MAATAAFSVVFLSASEGRCDDQDDIRVLKEEMRRLQAKVRILEAKQAKPQTAAPRGQVPQSAGGTPTQNGAQPTAPVQPTPIATPFAITLPDNHKHNSAINLRSSSPAAITQTAVDSLPPILTIGGVSLTLGGFIELSNIYRDKNMTSGPATAWGSTPYFNDPNAHTSEYRISGQLTRLSALAKGEIDDHRTLGGYIEADFGGAAGTANSYQISGYNARIRQAYMSYDDNEMGFHFIAGQAWSLATNYTKALLPRQEQVPPVVDNNQIPGIVFTRVPQMRLVKDFDQKYWIGLSAEESQANYAFSPTTASGDVLPPAFGSAGGTRVVYNNAGGVLLNSLTRYSFDAAPDIILKGAANTSFGHYEVFGLGRWFRSLALPYGSPSLSTKTVFAGGIGAGTTIPIMSKLDFTGNILVGKGIGRYGPSLIPDATFNADGSPSPIPELIASIGFIGHPRDDLLLYAYGGIETAKGRTYFGPGNAENGYGANNLNLAGCNIVFATCNAQLQTLTSFTLGGWWHMLKGRYGSLMSGLQYTYIHKYAFAGNNGTGQVLRPNTEGNTLYVTFRYFPFQ</sequence>
<feature type="region of interest" description="Disordered" evidence="1">
    <location>
        <begin position="45"/>
        <end position="78"/>
    </location>
</feature>
<proteinExistence type="predicted"/>
<dbReference type="AlphaFoldDB" id="B2IEK3"/>
<name>B2IEK3_BEII9</name>
<reference evidence="2 3" key="2">
    <citation type="journal article" date="2010" name="J. Bacteriol.">
        <title>Complete genome sequence of Beijerinckia indica subsp. indica.</title>
        <authorList>
            <person name="Tamas I."/>
            <person name="Dedysh S.N."/>
            <person name="Liesack W."/>
            <person name="Stott M.B."/>
            <person name="Alam M."/>
            <person name="Murrell J.C."/>
            <person name="Dunfield P.F."/>
        </authorList>
    </citation>
    <scope>NUCLEOTIDE SEQUENCE [LARGE SCALE GENOMIC DNA]</scope>
    <source>
        <strain evidence="3">ATCC 9039 / DSM 1715 / NCIMB 8712</strain>
    </source>
</reference>